<feature type="compositionally biased region" description="Pro residues" evidence="1">
    <location>
        <begin position="119"/>
        <end position="139"/>
    </location>
</feature>
<dbReference type="OrthoDB" id="10545325at2759"/>
<feature type="region of interest" description="Disordered" evidence="1">
    <location>
        <begin position="108"/>
        <end position="175"/>
    </location>
</feature>
<name>A0A8H6YR31_9AGAR</name>
<evidence type="ECO:0000313" key="3">
    <source>
        <dbReference type="Proteomes" id="UP000620124"/>
    </source>
</evidence>
<accession>A0A8H6YR31</accession>
<evidence type="ECO:0000313" key="2">
    <source>
        <dbReference type="EMBL" id="KAF7363256.1"/>
    </source>
</evidence>
<comment type="caution">
    <text evidence="2">The sequence shown here is derived from an EMBL/GenBank/DDBJ whole genome shotgun (WGS) entry which is preliminary data.</text>
</comment>
<dbReference type="AlphaFoldDB" id="A0A8H6YR31"/>
<sequence length="175" mass="18827">MVAALTSHWCNPPIAVHIPPLIPNFGPYLASMPNFDGYVQPFSNPSIAIAENSGGLDFNFDLLFTNEYASLPASDNSMSSLGEFSSVSHDDMLFDFDIFTEQASDPVLGSQFAAGPSSPQLPPLPMPSPPSPAPVPVPIPSSTKPTRKRKSNEVDPANVIHTARPRKAPKRDDEI</sequence>
<proteinExistence type="predicted"/>
<reference evidence="2" key="1">
    <citation type="submission" date="2020-05" db="EMBL/GenBank/DDBJ databases">
        <title>Mycena genomes resolve the evolution of fungal bioluminescence.</title>
        <authorList>
            <person name="Tsai I.J."/>
        </authorList>
    </citation>
    <scope>NUCLEOTIDE SEQUENCE</scope>
    <source>
        <strain evidence="2">CCC161011</strain>
    </source>
</reference>
<dbReference type="Proteomes" id="UP000620124">
    <property type="component" value="Unassembled WGS sequence"/>
</dbReference>
<protein>
    <submittedName>
        <fullName evidence="2">Uncharacterized protein</fullName>
    </submittedName>
</protein>
<evidence type="ECO:0000256" key="1">
    <source>
        <dbReference type="SAM" id="MobiDB-lite"/>
    </source>
</evidence>
<keyword evidence="3" id="KW-1185">Reference proteome</keyword>
<gene>
    <name evidence="2" type="ORF">MVEN_00678700</name>
</gene>
<dbReference type="EMBL" id="JACAZI010000004">
    <property type="protein sequence ID" value="KAF7363256.1"/>
    <property type="molecule type" value="Genomic_DNA"/>
</dbReference>
<organism evidence="2 3">
    <name type="scientific">Mycena venus</name>
    <dbReference type="NCBI Taxonomy" id="2733690"/>
    <lineage>
        <taxon>Eukaryota</taxon>
        <taxon>Fungi</taxon>
        <taxon>Dikarya</taxon>
        <taxon>Basidiomycota</taxon>
        <taxon>Agaricomycotina</taxon>
        <taxon>Agaricomycetes</taxon>
        <taxon>Agaricomycetidae</taxon>
        <taxon>Agaricales</taxon>
        <taxon>Marasmiineae</taxon>
        <taxon>Mycenaceae</taxon>
        <taxon>Mycena</taxon>
    </lineage>
</organism>